<organism evidence="1">
    <name type="scientific">bioreactor metagenome</name>
    <dbReference type="NCBI Taxonomy" id="1076179"/>
    <lineage>
        <taxon>unclassified sequences</taxon>
        <taxon>metagenomes</taxon>
        <taxon>ecological metagenomes</taxon>
    </lineage>
</organism>
<reference evidence="1" key="1">
    <citation type="submission" date="2019-08" db="EMBL/GenBank/DDBJ databases">
        <authorList>
            <person name="Kucharzyk K."/>
            <person name="Murdoch R.W."/>
            <person name="Higgins S."/>
            <person name="Loffler F."/>
        </authorList>
    </citation>
    <scope>NUCLEOTIDE SEQUENCE</scope>
</reference>
<gene>
    <name evidence="1" type="ORF">SDC9_109480</name>
</gene>
<dbReference type="PIRSF" id="PIRSF014543">
    <property type="entry name" value="UCP014543"/>
    <property type="match status" value="1"/>
</dbReference>
<protein>
    <recommendedName>
        <fullName evidence="2">DUF3783 domain-containing protein</fullName>
    </recommendedName>
</protein>
<accession>A0A645BLB5</accession>
<dbReference type="EMBL" id="VSSQ01018954">
    <property type="protein sequence ID" value="MPM62604.1"/>
    <property type="molecule type" value="Genomic_DNA"/>
</dbReference>
<dbReference type="Pfam" id="PF12646">
    <property type="entry name" value="DUF3783"/>
    <property type="match status" value="1"/>
</dbReference>
<proteinExistence type="predicted"/>
<name>A0A645BLB5_9ZZZZ</name>
<dbReference type="AlphaFoldDB" id="A0A645BLB5"/>
<evidence type="ECO:0000313" key="1">
    <source>
        <dbReference type="EMBL" id="MPM62604.1"/>
    </source>
</evidence>
<sequence length="120" mass="14278">MILIYGLNEQESNAFKKIASEYNLPKHKIIKNDMGKMTIRDILDGLNLEVFNVDLPEEKIILFNNFTDEQLKYTINLIRETFDFSPILAVITPTSIEWTFENLLEHLIEEREWFKKQKNK</sequence>
<comment type="caution">
    <text evidence="1">The sequence shown here is derived from an EMBL/GenBank/DDBJ whole genome shotgun (WGS) entry which is preliminary data.</text>
</comment>
<dbReference type="InterPro" id="IPR016621">
    <property type="entry name" value="UCP014543"/>
</dbReference>
<evidence type="ECO:0008006" key="2">
    <source>
        <dbReference type="Google" id="ProtNLM"/>
    </source>
</evidence>